<keyword evidence="1" id="KW-0479">Metal-binding</keyword>
<dbReference type="PANTHER" id="PTHR31065:SF41">
    <property type="entry name" value="PLATZ TRANSCRIPTION FACTOR FAMILY PROTEIN"/>
    <property type="match status" value="1"/>
</dbReference>
<feature type="compositionally biased region" description="Basic residues" evidence="2">
    <location>
        <begin position="210"/>
        <end position="222"/>
    </location>
</feature>
<proteinExistence type="predicted"/>
<evidence type="ECO:0000256" key="2">
    <source>
        <dbReference type="SAM" id="MobiDB-lite"/>
    </source>
</evidence>
<dbReference type="PANTHER" id="PTHR31065">
    <property type="entry name" value="PLATZ TRANSCRIPTION FACTOR FAMILY PROTEIN"/>
    <property type="match status" value="1"/>
</dbReference>
<dbReference type="InterPro" id="IPR000315">
    <property type="entry name" value="Znf_B-box"/>
</dbReference>
<dbReference type="Proteomes" id="UP001370490">
    <property type="component" value="Unassembled WGS sequence"/>
</dbReference>
<evidence type="ECO:0000313" key="4">
    <source>
        <dbReference type="EMBL" id="KAK6921609.1"/>
    </source>
</evidence>
<dbReference type="Pfam" id="PF04640">
    <property type="entry name" value="PLATZ"/>
    <property type="match status" value="1"/>
</dbReference>
<gene>
    <name evidence="4" type="ORF">RJ641_012116</name>
</gene>
<keyword evidence="1" id="KW-0862">Zinc</keyword>
<dbReference type="InterPro" id="IPR006734">
    <property type="entry name" value="PLATZ"/>
</dbReference>
<dbReference type="PROSITE" id="PS50119">
    <property type="entry name" value="ZF_BBOX"/>
    <property type="match status" value="1"/>
</dbReference>
<dbReference type="EMBL" id="JBAMMX010000019">
    <property type="protein sequence ID" value="KAK6921609.1"/>
    <property type="molecule type" value="Genomic_DNA"/>
</dbReference>
<feature type="compositionally biased region" description="Acidic residues" evidence="2">
    <location>
        <begin position="171"/>
        <end position="180"/>
    </location>
</feature>
<sequence>MMQGIKNWLSTLLETEFFVSCEEHENLRKNEVNVLCVDCNLSFCRHCLASSSSSHDDHRRLQICKYVYRDVVRLHDIQKLLNCSKIQTYKINGEKALHLNPRPQSNSTKPKTGPVCEACGRHIQELANRFCSIACKFGDGSGNTKDRNQSMVTFKVSELDDFISKQTSSKEEEEEEEEEEASGREEQSSISLEDSSEESPASLDSNPALKPKKMLNKRKCIPRRAPYM</sequence>
<dbReference type="GO" id="GO:0008270">
    <property type="term" value="F:zinc ion binding"/>
    <property type="evidence" value="ECO:0007669"/>
    <property type="project" value="UniProtKB-KW"/>
</dbReference>
<protein>
    <submittedName>
        <fullName evidence="4">PLATZ transcription factor</fullName>
    </submittedName>
</protein>
<feature type="domain" description="B box-type" evidence="3">
    <location>
        <begin position="16"/>
        <end position="63"/>
    </location>
</feature>
<name>A0AAN8UVS6_9MAGN</name>
<keyword evidence="1" id="KW-0863">Zinc-finger</keyword>
<organism evidence="4 5">
    <name type="scientific">Dillenia turbinata</name>
    <dbReference type="NCBI Taxonomy" id="194707"/>
    <lineage>
        <taxon>Eukaryota</taxon>
        <taxon>Viridiplantae</taxon>
        <taxon>Streptophyta</taxon>
        <taxon>Embryophyta</taxon>
        <taxon>Tracheophyta</taxon>
        <taxon>Spermatophyta</taxon>
        <taxon>Magnoliopsida</taxon>
        <taxon>eudicotyledons</taxon>
        <taxon>Gunneridae</taxon>
        <taxon>Pentapetalae</taxon>
        <taxon>Dilleniales</taxon>
        <taxon>Dilleniaceae</taxon>
        <taxon>Dillenia</taxon>
    </lineage>
</organism>
<reference evidence="4 5" key="1">
    <citation type="submission" date="2023-12" db="EMBL/GenBank/DDBJ databases">
        <title>A high-quality genome assembly for Dillenia turbinata (Dilleniales).</title>
        <authorList>
            <person name="Chanderbali A."/>
        </authorList>
    </citation>
    <scope>NUCLEOTIDE SEQUENCE [LARGE SCALE GENOMIC DNA]</scope>
    <source>
        <strain evidence="4">LSX21</strain>
        <tissue evidence="4">Leaf</tissue>
    </source>
</reference>
<feature type="region of interest" description="Disordered" evidence="2">
    <location>
        <begin position="163"/>
        <end position="228"/>
    </location>
</feature>
<keyword evidence="5" id="KW-1185">Reference proteome</keyword>
<comment type="caution">
    <text evidence="4">The sequence shown here is derived from an EMBL/GenBank/DDBJ whole genome shotgun (WGS) entry which is preliminary data.</text>
</comment>
<accession>A0AAN8UVS6</accession>
<evidence type="ECO:0000259" key="3">
    <source>
        <dbReference type="PROSITE" id="PS50119"/>
    </source>
</evidence>
<dbReference type="AlphaFoldDB" id="A0AAN8UVS6"/>
<evidence type="ECO:0000313" key="5">
    <source>
        <dbReference type="Proteomes" id="UP001370490"/>
    </source>
</evidence>
<evidence type="ECO:0000256" key="1">
    <source>
        <dbReference type="PROSITE-ProRule" id="PRU00024"/>
    </source>
</evidence>